<dbReference type="InterPro" id="IPR016187">
    <property type="entry name" value="CTDL_fold"/>
</dbReference>
<gene>
    <name evidence="3" type="ORF">H6G06_26090</name>
</gene>
<dbReference type="RefSeq" id="WP_190564970.1">
    <property type="nucleotide sequence ID" value="NZ_JACJQU010000033.1"/>
</dbReference>
<dbReference type="GO" id="GO:0120147">
    <property type="term" value="F:formylglycine-generating oxidase activity"/>
    <property type="evidence" value="ECO:0007669"/>
    <property type="project" value="TreeGrafter"/>
</dbReference>
<protein>
    <submittedName>
        <fullName evidence="3">SUMF1/EgtB/PvdO family nonheme iron enzyme</fullName>
    </submittedName>
</protein>
<dbReference type="InterPro" id="IPR058651">
    <property type="entry name" value="HTH_VMAP-M9"/>
</dbReference>
<evidence type="ECO:0000313" key="3">
    <source>
        <dbReference type="EMBL" id="MBD2296852.1"/>
    </source>
</evidence>
<reference evidence="4" key="1">
    <citation type="journal article" date="2020" name="ISME J.">
        <title>Comparative genomics reveals insights into cyanobacterial evolution and habitat adaptation.</title>
        <authorList>
            <person name="Chen M.Y."/>
            <person name="Teng W.K."/>
            <person name="Zhao L."/>
            <person name="Hu C.X."/>
            <person name="Zhou Y.K."/>
            <person name="Han B.P."/>
            <person name="Song L.R."/>
            <person name="Shu W.S."/>
        </authorList>
    </citation>
    <scope>NUCLEOTIDE SEQUENCE [LARGE SCALE GENOMIC DNA]</scope>
    <source>
        <strain evidence="4">FACHB-251</strain>
    </source>
</reference>
<sequence length="411" mass="47055">MSKEMSKEWKIFKKDIDDSINPQTFDFQVAFIEIDQSATSVNNNDNVLEQLNEAVFNKTEKYLTNIEQKVLSGALENLTYKKIYEQIKKSANYSESEEHLKYCIGGQLWKVLTEIIGEQVNKRNVKSLINKWAARSPLTIHRYSAQATGFIQELDNDTQLEMMLIPGGTFVMGSPPEELESEQRESPQHTVTVQPFFLGKYPVTQAQWKFVAQLPKRNRELNQDPSRFKGANRPVERVSWYDAVEFCDRLSQYTGKNYRLPSEAEWEYACRAGTTTPFHFGETITTDLANYDGRYTYGDGVKGVNRGKTTEVGSFGVANNFGLYDMHGNVWELCLDDWHDDYKGAPTDGSPWFDSNKALFDKTEYAVMRDGSCLSKPEVCRSAFRVNINRNYRLGPDIGFRVVCAVGRILR</sequence>
<dbReference type="SUPFAM" id="SSF56436">
    <property type="entry name" value="C-type lectin-like"/>
    <property type="match status" value="1"/>
</dbReference>
<dbReference type="InterPro" id="IPR005532">
    <property type="entry name" value="SUMF_dom"/>
</dbReference>
<dbReference type="InterPro" id="IPR051043">
    <property type="entry name" value="Sulfatase_Mod_Factor_Kinase"/>
</dbReference>
<dbReference type="Pfam" id="PF26355">
    <property type="entry name" value="HTH_VMAP-M9"/>
    <property type="match status" value="1"/>
</dbReference>
<evidence type="ECO:0000259" key="1">
    <source>
        <dbReference type="Pfam" id="PF03781"/>
    </source>
</evidence>
<evidence type="ECO:0000259" key="2">
    <source>
        <dbReference type="Pfam" id="PF26355"/>
    </source>
</evidence>
<feature type="domain" description="Sulfatase-modifying factor enzyme-like" evidence="1">
    <location>
        <begin position="161"/>
        <end position="403"/>
    </location>
</feature>
<dbReference type="EMBL" id="JACJQU010000033">
    <property type="protein sequence ID" value="MBD2296852.1"/>
    <property type="molecule type" value="Genomic_DNA"/>
</dbReference>
<dbReference type="AlphaFoldDB" id="A0A926WMH0"/>
<dbReference type="Pfam" id="PF03781">
    <property type="entry name" value="FGE-sulfatase"/>
    <property type="match status" value="1"/>
</dbReference>
<organism evidence="3 4">
    <name type="scientific">Anabaena sphaerica FACHB-251</name>
    <dbReference type="NCBI Taxonomy" id="2692883"/>
    <lineage>
        <taxon>Bacteria</taxon>
        <taxon>Bacillati</taxon>
        <taxon>Cyanobacteriota</taxon>
        <taxon>Cyanophyceae</taxon>
        <taxon>Nostocales</taxon>
        <taxon>Nostocaceae</taxon>
        <taxon>Anabaena</taxon>
    </lineage>
</organism>
<accession>A0A926WMH0</accession>
<feature type="domain" description="vWA-MoxR associated protein N-terminal HTH" evidence="2">
    <location>
        <begin position="45"/>
        <end position="131"/>
    </location>
</feature>
<dbReference type="PANTHER" id="PTHR23150:SF19">
    <property type="entry name" value="FORMYLGLYCINE-GENERATING ENZYME"/>
    <property type="match status" value="1"/>
</dbReference>
<comment type="caution">
    <text evidence="3">The sequence shown here is derived from an EMBL/GenBank/DDBJ whole genome shotgun (WGS) entry which is preliminary data.</text>
</comment>
<dbReference type="InterPro" id="IPR042095">
    <property type="entry name" value="SUMF_sf"/>
</dbReference>
<evidence type="ECO:0000313" key="4">
    <source>
        <dbReference type="Proteomes" id="UP000662185"/>
    </source>
</evidence>
<dbReference type="Proteomes" id="UP000662185">
    <property type="component" value="Unassembled WGS sequence"/>
</dbReference>
<proteinExistence type="predicted"/>
<dbReference type="Gene3D" id="3.90.1580.10">
    <property type="entry name" value="paralog of FGE (formylglycine-generating enzyme)"/>
    <property type="match status" value="1"/>
</dbReference>
<keyword evidence="4" id="KW-1185">Reference proteome</keyword>
<dbReference type="PANTHER" id="PTHR23150">
    <property type="entry name" value="SULFATASE MODIFYING FACTOR 1, 2"/>
    <property type="match status" value="1"/>
</dbReference>
<name>A0A926WMH0_9NOST</name>